<evidence type="ECO:0000313" key="11">
    <source>
        <dbReference type="EMBL" id="AFM13156.1"/>
    </source>
</evidence>
<organism evidence="11 12">
    <name type="scientific">Turneriella parva (strain ATCC BAA-1111 / DSM 21527 / NCTC 11395 / H)</name>
    <name type="common">Leptospira parva</name>
    <dbReference type="NCBI Taxonomy" id="869212"/>
    <lineage>
        <taxon>Bacteria</taxon>
        <taxon>Pseudomonadati</taxon>
        <taxon>Spirochaetota</taxon>
        <taxon>Spirochaetia</taxon>
        <taxon>Leptospirales</taxon>
        <taxon>Leptospiraceae</taxon>
        <taxon>Turneriella</taxon>
    </lineage>
</organism>
<reference evidence="11 12" key="1">
    <citation type="submission" date="2012-06" db="EMBL/GenBank/DDBJ databases">
        <title>The complete chromosome of genome of Turneriella parva DSM 21527.</title>
        <authorList>
            <consortium name="US DOE Joint Genome Institute (JGI-PGF)"/>
            <person name="Lucas S."/>
            <person name="Han J."/>
            <person name="Lapidus A."/>
            <person name="Bruce D."/>
            <person name="Goodwin L."/>
            <person name="Pitluck S."/>
            <person name="Peters L."/>
            <person name="Kyrpides N."/>
            <person name="Mavromatis K."/>
            <person name="Ivanova N."/>
            <person name="Mikhailova N."/>
            <person name="Chertkov O."/>
            <person name="Detter J.C."/>
            <person name="Tapia R."/>
            <person name="Han C."/>
            <person name="Land M."/>
            <person name="Hauser L."/>
            <person name="Markowitz V."/>
            <person name="Cheng J.-F."/>
            <person name="Hugenholtz P."/>
            <person name="Woyke T."/>
            <person name="Wu D."/>
            <person name="Gronow S."/>
            <person name="Wellnitz S."/>
            <person name="Brambilla E."/>
            <person name="Klenk H.-P."/>
            <person name="Eisen J.A."/>
        </authorList>
    </citation>
    <scope>NUCLEOTIDE SEQUENCE [LARGE SCALE GENOMIC DNA]</scope>
    <source>
        <strain evidence="12">ATCC BAA-1111 / DSM 21527 / NCTC 11395 / H</strain>
    </source>
</reference>
<evidence type="ECO:0000256" key="8">
    <source>
        <dbReference type="ARBA" id="ARBA00023235"/>
    </source>
</evidence>
<evidence type="ECO:0000256" key="5">
    <source>
        <dbReference type="ARBA" id="ARBA00022490"/>
    </source>
</evidence>
<keyword evidence="7 9" id="KW-0368">Histidine biosynthesis</keyword>
<dbReference type="RefSeq" id="WP_014803662.1">
    <property type="nucleotide sequence ID" value="NC_018020.1"/>
</dbReference>
<dbReference type="STRING" id="869212.Turpa_2516"/>
<keyword evidence="8 9" id="KW-0413">Isomerase</keyword>
<evidence type="ECO:0000256" key="3">
    <source>
        <dbReference type="ARBA" id="ARBA00005133"/>
    </source>
</evidence>
<evidence type="ECO:0000256" key="9">
    <source>
        <dbReference type="HAMAP-Rule" id="MF_01014"/>
    </source>
</evidence>
<comment type="catalytic activity">
    <reaction evidence="1 9">
        <text>1-(5-phospho-beta-D-ribosyl)-5-[(5-phospho-beta-D-ribosylamino)methylideneamino]imidazole-4-carboxamide = 5-[(5-phospho-1-deoxy-D-ribulos-1-ylimino)methylamino]-1-(5-phospho-beta-D-ribosyl)imidazole-4-carboxamide</text>
        <dbReference type="Rhea" id="RHEA:15469"/>
        <dbReference type="ChEBI" id="CHEBI:58435"/>
        <dbReference type="ChEBI" id="CHEBI:58525"/>
        <dbReference type="EC" id="5.3.1.16"/>
    </reaction>
</comment>
<evidence type="ECO:0000256" key="6">
    <source>
        <dbReference type="ARBA" id="ARBA00022605"/>
    </source>
</evidence>
<keyword evidence="12" id="KW-1185">Reference proteome</keyword>
<evidence type="ECO:0000256" key="10">
    <source>
        <dbReference type="RuleBase" id="RU003657"/>
    </source>
</evidence>
<evidence type="ECO:0000256" key="2">
    <source>
        <dbReference type="ARBA" id="ARBA00004496"/>
    </source>
</evidence>
<feature type="active site" description="Proton donor" evidence="9">
    <location>
        <position position="133"/>
    </location>
</feature>
<dbReference type="InterPro" id="IPR013785">
    <property type="entry name" value="Aldolase_TIM"/>
</dbReference>
<comment type="similarity">
    <text evidence="4 9 10">Belongs to the HisA/HisF family.</text>
</comment>
<dbReference type="EC" id="5.3.1.16" evidence="9"/>
<dbReference type="InterPro" id="IPR023016">
    <property type="entry name" value="HisA/PriA"/>
</dbReference>
<dbReference type="GO" id="GO:0005737">
    <property type="term" value="C:cytoplasm"/>
    <property type="evidence" value="ECO:0007669"/>
    <property type="project" value="UniProtKB-SubCell"/>
</dbReference>
<dbReference type="AlphaFoldDB" id="I4B799"/>
<dbReference type="KEGG" id="tpx:Turpa_2516"/>
<name>I4B799_TURPD</name>
<keyword evidence="5 9" id="KW-0963">Cytoplasm</keyword>
<dbReference type="GO" id="GO:0000105">
    <property type="term" value="P:L-histidine biosynthetic process"/>
    <property type="evidence" value="ECO:0007669"/>
    <property type="project" value="UniProtKB-UniRule"/>
</dbReference>
<dbReference type="Proteomes" id="UP000006048">
    <property type="component" value="Chromosome"/>
</dbReference>
<dbReference type="InterPro" id="IPR006062">
    <property type="entry name" value="His_biosynth"/>
</dbReference>
<evidence type="ECO:0000256" key="1">
    <source>
        <dbReference type="ARBA" id="ARBA00000901"/>
    </source>
</evidence>
<dbReference type="GO" id="GO:0003949">
    <property type="term" value="F:1-(5-phosphoribosyl)-5-[(5-phosphoribosylamino)methylideneamino]imidazole-4-carboxamide isomerase activity"/>
    <property type="evidence" value="ECO:0007669"/>
    <property type="project" value="UniProtKB-UniRule"/>
</dbReference>
<dbReference type="PATRIC" id="fig|869212.3.peg.2534"/>
<dbReference type="OrthoDB" id="9781903at2"/>
<dbReference type="HOGENOM" id="CLU_048577_1_1_12"/>
<dbReference type="GO" id="GO:0000162">
    <property type="term" value="P:L-tryptophan biosynthetic process"/>
    <property type="evidence" value="ECO:0007669"/>
    <property type="project" value="TreeGrafter"/>
</dbReference>
<dbReference type="CDD" id="cd04732">
    <property type="entry name" value="HisA"/>
    <property type="match status" value="1"/>
</dbReference>
<dbReference type="EMBL" id="CP002959">
    <property type="protein sequence ID" value="AFM13156.1"/>
    <property type="molecule type" value="Genomic_DNA"/>
</dbReference>
<comment type="subcellular location">
    <subcellularLocation>
        <location evidence="2 9">Cytoplasm</location>
    </subcellularLocation>
</comment>
<keyword evidence="6 9" id="KW-0028">Amino-acid biosynthesis</keyword>
<dbReference type="HAMAP" id="MF_01014">
    <property type="entry name" value="HisA"/>
    <property type="match status" value="1"/>
</dbReference>
<dbReference type="InterPro" id="IPR044524">
    <property type="entry name" value="Isoase_HisA-like"/>
</dbReference>
<sequence>MKLIPALDILGGKVVRLKQGDYDQVTVYHERPIDLAWYLADHGAERLHLVDLQGSKEGKICEGKLFTEIRRTVNIPCEVGGGIRSKDDFSFYFDNGFTLAKDFVMVGSLPFLDRPAFDTIAAEFSSSLLMTVDAWGDEVKHSGWLKDSGYKVETLIQEMSALGVKNFLVTQIRKDGMMQGPDFELYERLLLAFPSVNLIASGGVSSIDDLEALQRLKLYGAIVGKAYYEGKVTAQMIREFRLRHAL</sequence>
<dbReference type="Gene3D" id="3.20.20.70">
    <property type="entry name" value="Aldolase class I"/>
    <property type="match status" value="1"/>
</dbReference>
<dbReference type="UniPathway" id="UPA00031">
    <property type="reaction ID" value="UER00009"/>
</dbReference>
<dbReference type="FunFam" id="3.20.20.70:FF:000009">
    <property type="entry name" value="1-(5-phosphoribosyl)-5-[(5-phosphoribosylamino)methylideneamino] imidazole-4-carboxamide isomerase"/>
    <property type="match status" value="1"/>
</dbReference>
<evidence type="ECO:0000313" key="12">
    <source>
        <dbReference type="Proteomes" id="UP000006048"/>
    </source>
</evidence>
<dbReference type="Pfam" id="PF00977">
    <property type="entry name" value="His_biosynth"/>
    <property type="match status" value="1"/>
</dbReference>
<dbReference type="PANTHER" id="PTHR43090:SF2">
    <property type="entry name" value="1-(5-PHOSPHORIBOSYL)-5-[(5-PHOSPHORIBOSYLAMINO)METHYLIDENEAMINO] IMIDAZOLE-4-CARBOXAMIDE ISOMERASE"/>
    <property type="match status" value="1"/>
</dbReference>
<protein>
    <recommendedName>
        <fullName evidence="9">1-(5-phosphoribosyl)-5-[(5-phosphoribosylamino)methylideneamino] imidazole-4-carboxamide isomerase</fullName>
        <ecNumber evidence="9">5.3.1.16</ecNumber>
    </recommendedName>
    <alternativeName>
        <fullName evidence="9">Phosphoribosylformimino-5-aminoimidazole carboxamide ribotide isomerase</fullName>
    </alternativeName>
</protein>
<dbReference type="InterPro" id="IPR011060">
    <property type="entry name" value="RibuloseP-bd_barrel"/>
</dbReference>
<proteinExistence type="inferred from homology"/>
<gene>
    <name evidence="9" type="primary">hisA</name>
    <name evidence="11" type="ordered locus">Turpa_2516</name>
</gene>
<feature type="active site" description="Proton acceptor" evidence="9">
    <location>
        <position position="8"/>
    </location>
</feature>
<comment type="pathway">
    <text evidence="3 9">Amino-acid biosynthesis; L-histidine biosynthesis; L-histidine from 5-phospho-alpha-D-ribose 1-diphosphate: step 4/9.</text>
</comment>
<evidence type="ECO:0000256" key="4">
    <source>
        <dbReference type="ARBA" id="ARBA00009667"/>
    </source>
</evidence>
<dbReference type="SUPFAM" id="SSF51366">
    <property type="entry name" value="Ribulose-phoshate binding barrel"/>
    <property type="match status" value="1"/>
</dbReference>
<accession>I4B799</accession>
<dbReference type="PANTHER" id="PTHR43090">
    <property type="entry name" value="1-(5-PHOSPHORIBOSYL)-5-[(5-PHOSPHORIBOSYLAMINO)METHYLIDENEAMINO] IMIDAZOLE-4-CARBOXAMIDE ISOMERASE"/>
    <property type="match status" value="1"/>
</dbReference>
<evidence type="ECO:0000256" key="7">
    <source>
        <dbReference type="ARBA" id="ARBA00023102"/>
    </source>
</evidence>